<gene>
    <name evidence="1" type="ORF">SAMN06297397_3070</name>
</gene>
<dbReference type="Proteomes" id="UP000192328">
    <property type="component" value="Unassembled WGS sequence"/>
</dbReference>
<comment type="caution">
    <text evidence="1">The sequence shown here is derived from an EMBL/GenBank/DDBJ whole genome shotgun (WGS) entry which is preliminary data.</text>
</comment>
<dbReference type="EMBL" id="FWXZ01000009">
    <property type="protein sequence ID" value="SMC90542.1"/>
    <property type="molecule type" value="Genomic_DNA"/>
</dbReference>
<accession>A0AC61PQC1</accession>
<name>A0AC61PQC1_9FIRM</name>
<evidence type="ECO:0000313" key="2">
    <source>
        <dbReference type="Proteomes" id="UP000192328"/>
    </source>
</evidence>
<reference evidence="1" key="1">
    <citation type="submission" date="2017-04" db="EMBL/GenBank/DDBJ databases">
        <authorList>
            <person name="Varghese N."/>
            <person name="Submissions S."/>
        </authorList>
    </citation>
    <scope>NUCLEOTIDE SEQUENCE</scope>
    <source>
        <strain evidence="1">WTE2008</strain>
    </source>
</reference>
<evidence type="ECO:0000313" key="1">
    <source>
        <dbReference type="EMBL" id="SMC90542.1"/>
    </source>
</evidence>
<proteinExistence type="predicted"/>
<protein>
    <submittedName>
        <fullName evidence="1">Uncharacterized protein</fullName>
    </submittedName>
</protein>
<sequence length="59" mass="6240">MFGMNKTRNAGLIIGAAVLVLLAARGARGLLWHVVRMGGSLFVLIGIAAVVYGFIRRNG</sequence>
<keyword evidence="2" id="KW-1185">Reference proteome</keyword>
<organism evidence="1 2">
    <name type="scientific">Aristaeella lactis</name>
    <dbReference type="NCBI Taxonomy" id="3046383"/>
    <lineage>
        <taxon>Bacteria</taxon>
        <taxon>Bacillati</taxon>
        <taxon>Bacillota</taxon>
        <taxon>Clostridia</taxon>
        <taxon>Eubacteriales</taxon>
        <taxon>Aristaeellaceae</taxon>
        <taxon>Aristaeella</taxon>
    </lineage>
</organism>